<organism evidence="3 4">
    <name type="scientific">Hordeum vulgare subsp. vulgare</name>
    <name type="common">Domesticated barley</name>
    <dbReference type="NCBI Taxonomy" id="112509"/>
    <lineage>
        <taxon>Eukaryota</taxon>
        <taxon>Viridiplantae</taxon>
        <taxon>Streptophyta</taxon>
        <taxon>Embryophyta</taxon>
        <taxon>Tracheophyta</taxon>
        <taxon>Spermatophyta</taxon>
        <taxon>Magnoliopsida</taxon>
        <taxon>Liliopsida</taxon>
        <taxon>Poales</taxon>
        <taxon>Poaceae</taxon>
        <taxon>BOP clade</taxon>
        <taxon>Pooideae</taxon>
        <taxon>Triticodae</taxon>
        <taxon>Triticeae</taxon>
        <taxon>Hordeinae</taxon>
        <taxon>Hordeum</taxon>
    </lineage>
</organism>
<sequence length="873" mass="98117">MFTRDNNRLDYQVFFNTRGAFKPLGWSGPIVIACFSGVLEILWKEDLLDTWVLLLMVLLLALGRLIAALSPRALKLLIRTPMCRAASVWSPLVAIVLLALSIKESNDHSMIEWAVFLVLLVAVLVATISNLRFTRISKVVDSVLGSKQEFWRHVVINVCMIAVLCMLGFMLDGMMLTIQLCALLVVSFGNFQIPAAVVRVILALDGLLDDSESAAYNESVDGQKNIKASLRIFYGMVLGQGILYGVACMLEFFSFIPRRSLVRRGGFNGHWGVESVNMYYAYASDKCMQGGVLAPKKISLSSFAMDSVSSNSCKNQLYGIRTMHSFLQSEPTKGQLLSKLTTSTKTMTRIIGMLGWTSPKDTTIRLYAAKVMVELGKNLRVVTIPGTMQLVSALLDAESRLKRGNPLLDTDDKHEERHDPVHNTEDDQEAVDSQLQIEGQLLDIENMLETQTSSTQQVGIHEQNSCVLRCWQRISEFWSIPKEQLLTDHDLLPALAMSIVESLAGCDQDNCVEISKSADLIPKIIGFISYRSDTIKTEAQQKILLAGATPPFRKKQKIMPESSLKVLQRLTSIGREIGITLRYKISKHPFILSNLSDILGDNTSSQESRKLVAGILRNIAVDEKARQDIGRFQLIITRLVQAFLNAEGITSTDASYLLRKVSGQALAMLTIESVQNCLVILKEPEFMKKLKTMILIHDKKYIYVVATLMRNLCLHARSELRESDLKELSYTLREVLERIMDADGAELEILIGLTSQICKVIPEDFTRELDNDQIKQRFLKRLVDTVNANMKPSAHCPGIRRVILEQFIHLMEFNSRYADCFTEIRIPEVLSRVEQTPSEAENYRFFLGDEGFMKYITPLSELVARAKELMGCD</sequence>
<dbReference type="InterPro" id="IPR016024">
    <property type="entry name" value="ARM-type_fold"/>
</dbReference>
<dbReference type="PANTHER" id="PTHR33115">
    <property type="entry name" value="ARM REPEAT SUPERFAMILY PROTEIN"/>
    <property type="match status" value="1"/>
</dbReference>
<dbReference type="EnsemblPlants" id="HORVU.MOREX.r3.2HG0118240.1">
    <property type="protein sequence ID" value="HORVU.MOREX.r3.2HG0118240.1"/>
    <property type="gene ID" value="HORVU.MOREX.r3.2HG0118240"/>
</dbReference>
<name>A0A8I7B2B1_HORVV</name>
<evidence type="ECO:0000256" key="2">
    <source>
        <dbReference type="SAM" id="Phobius"/>
    </source>
</evidence>
<dbReference type="PROSITE" id="PS51257">
    <property type="entry name" value="PROKAR_LIPOPROTEIN"/>
    <property type="match status" value="1"/>
</dbReference>
<keyword evidence="2" id="KW-0812">Transmembrane</keyword>
<feature type="compositionally biased region" description="Basic and acidic residues" evidence="1">
    <location>
        <begin position="410"/>
        <end position="425"/>
    </location>
</feature>
<evidence type="ECO:0008006" key="5">
    <source>
        <dbReference type="Google" id="ProtNLM"/>
    </source>
</evidence>
<reference evidence="3" key="3">
    <citation type="submission" date="2022-01" db="UniProtKB">
        <authorList>
            <consortium name="EnsemblPlants"/>
        </authorList>
    </citation>
    <scope>IDENTIFICATION</scope>
    <source>
        <strain evidence="3">subsp. vulgare</strain>
    </source>
</reference>
<dbReference type="InterPro" id="IPR011989">
    <property type="entry name" value="ARM-like"/>
</dbReference>
<dbReference type="Gene3D" id="1.25.10.10">
    <property type="entry name" value="Leucine-rich Repeat Variant"/>
    <property type="match status" value="1"/>
</dbReference>
<feature type="transmembrane region" description="Helical" evidence="2">
    <location>
        <begin position="232"/>
        <end position="256"/>
    </location>
</feature>
<dbReference type="Proteomes" id="UP000011116">
    <property type="component" value="Chromosome 2H"/>
</dbReference>
<feature type="transmembrane region" description="Helical" evidence="2">
    <location>
        <begin position="82"/>
        <end position="102"/>
    </location>
</feature>
<dbReference type="PANTHER" id="PTHR33115:SF11">
    <property type="entry name" value="OS07G0654700 PROTEIN"/>
    <property type="match status" value="1"/>
</dbReference>
<dbReference type="SUPFAM" id="SSF48371">
    <property type="entry name" value="ARM repeat"/>
    <property type="match status" value="1"/>
</dbReference>
<dbReference type="AlphaFoldDB" id="A0A8I7B2B1"/>
<dbReference type="Gramene" id="HORVU.MOREX.r2.2HG0097180.1">
    <property type="protein sequence ID" value="HORVU.MOREX.r2.2HG0097180.1"/>
    <property type="gene ID" value="HORVU.MOREX.r2.2HG0097180"/>
</dbReference>
<keyword evidence="4" id="KW-1185">Reference proteome</keyword>
<feature type="transmembrane region" description="Helical" evidence="2">
    <location>
        <begin position="177"/>
        <end position="202"/>
    </location>
</feature>
<reference evidence="4" key="1">
    <citation type="journal article" date="2012" name="Nature">
        <title>A physical, genetic and functional sequence assembly of the barley genome.</title>
        <authorList>
            <consortium name="The International Barley Genome Sequencing Consortium"/>
            <person name="Mayer K.F."/>
            <person name="Waugh R."/>
            <person name="Brown J.W."/>
            <person name="Schulman A."/>
            <person name="Langridge P."/>
            <person name="Platzer M."/>
            <person name="Fincher G.B."/>
            <person name="Muehlbauer G.J."/>
            <person name="Sato K."/>
            <person name="Close T.J."/>
            <person name="Wise R.P."/>
            <person name="Stein N."/>
        </authorList>
    </citation>
    <scope>NUCLEOTIDE SEQUENCE [LARGE SCALE GENOMIC DNA]</scope>
    <source>
        <strain evidence="4">cv. Morex</strain>
    </source>
</reference>
<proteinExistence type="predicted"/>
<accession>A0A8I7B2B1</accession>
<reference evidence="3" key="2">
    <citation type="submission" date="2020-10" db="EMBL/GenBank/DDBJ databases">
        <authorList>
            <person name="Scholz U."/>
            <person name="Mascher M."/>
            <person name="Fiebig A."/>
        </authorList>
    </citation>
    <scope>NUCLEOTIDE SEQUENCE [LARGE SCALE GENOMIC DNA]</scope>
    <source>
        <strain evidence="3">cv. Morex</strain>
    </source>
</reference>
<protein>
    <recommendedName>
        <fullName evidence="5">BLE2 protein</fullName>
    </recommendedName>
</protein>
<evidence type="ECO:0000313" key="3">
    <source>
        <dbReference type="EnsemblPlants" id="HORVU.MOREX.r3.2HG0118240.1"/>
    </source>
</evidence>
<feature type="transmembrane region" description="Helical" evidence="2">
    <location>
        <begin position="20"/>
        <end position="39"/>
    </location>
</feature>
<feature type="transmembrane region" description="Helical" evidence="2">
    <location>
        <begin position="51"/>
        <end position="70"/>
    </location>
</feature>
<keyword evidence="2" id="KW-0472">Membrane</keyword>
<dbReference type="Gramene" id="HORVU.MOREX.r3.2HG0118240.1">
    <property type="protein sequence ID" value="HORVU.MOREX.r3.2HG0118240.1"/>
    <property type="gene ID" value="HORVU.MOREX.r3.2HG0118240"/>
</dbReference>
<feature type="transmembrane region" description="Helical" evidence="2">
    <location>
        <begin position="154"/>
        <end position="171"/>
    </location>
</feature>
<feature type="region of interest" description="Disordered" evidence="1">
    <location>
        <begin position="404"/>
        <end position="430"/>
    </location>
</feature>
<evidence type="ECO:0000256" key="1">
    <source>
        <dbReference type="SAM" id="MobiDB-lite"/>
    </source>
</evidence>
<feature type="transmembrane region" description="Helical" evidence="2">
    <location>
        <begin position="114"/>
        <end position="133"/>
    </location>
</feature>
<evidence type="ECO:0000313" key="4">
    <source>
        <dbReference type="Proteomes" id="UP000011116"/>
    </source>
</evidence>
<keyword evidence="2" id="KW-1133">Transmembrane helix</keyword>